<feature type="compositionally biased region" description="Pro residues" evidence="1">
    <location>
        <begin position="31"/>
        <end position="40"/>
    </location>
</feature>
<accession>A0A1S2XNZ3</accession>
<name>A0A1S2XNZ3_CICAR</name>
<sequence>MARTKTFARKNAYPYSPSSSSPSSTSISRSPSPPPRPAPPATSSYTTFSYYLSSSPKTNPNTINPNPMTNVLPPLYTCPPPNLAQVPSHLQNPTTAKRHFMRVPAGIGTSKASNTKPSLFIISNSKTDEPSETPSHTTQIEKEITPTKPITLSKSSFSSKPSQSTPLNQNGD</sequence>
<evidence type="ECO:0000313" key="2">
    <source>
        <dbReference type="Proteomes" id="UP000087171"/>
    </source>
</evidence>
<reference evidence="3" key="2">
    <citation type="submission" date="2025-08" db="UniProtKB">
        <authorList>
            <consortium name="RefSeq"/>
        </authorList>
    </citation>
    <scope>IDENTIFICATION</scope>
    <source>
        <tissue evidence="3">Etiolated seedlings</tissue>
    </source>
</reference>
<dbReference type="RefSeq" id="XP_004492295.1">
    <property type="nucleotide sequence ID" value="XM_004492238.1"/>
</dbReference>
<dbReference type="PaxDb" id="3827-XP_004492295.1"/>
<evidence type="ECO:0000313" key="3">
    <source>
        <dbReference type="RefSeq" id="XP_004492295.1"/>
    </source>
</evidence>
<feature type="compositionally biased region" description="Low complexity" evidence="1">
    <location>
        <begin position="13"/>
        <end position="30"/>
    </location>
</feature>
<keyword evidence="2" id="KW-1185">Reference proteome</keyword>
<dbReference type="Proteomes" id="UP000087171">
    <property type="component" value="Chromosome Ca3"/>
</dbReference>
<feature type="compositionally biased region" description="Low complexity" evidence="1">
    <location>
        <begin position="41"/>
        <end position="69"/>
    </location>
</feature>
<organism evidence="2 3">
    <name type="scientific">Cicer arietinum</name>
    <name type="common">Chickpea</name>
    <name type="synonym">Garbanzo</name>
    <dbReference type="NCBI Taxonomy" id="3827"/>
    <lineage>
        <taxon>Eukaryota</taxon>
        <taxon>Viridiplantae</taxon>
        <taxon>Streptophyta</taxon>
        <taxon>Embryophyta</taxon>
        <taxon>Tracheophyta</taxon>
        <taxon>Spermatophyta</taxon>
        <taxon>Magnoliopsida</taxon>
        <taxon>eudicotyledons</taxon>
        <taxon>Gunneridae</taxon>
        <taxon>Pentapetalae</taxon>
        <taxon>rosids</taxon>
        <taxon>fabids</taxon>
        <taxon>Fabales</taxon>
        <taxon>Fabaceae</taxon>
        <taxon>Papilionoideae</taxon>
        <taxon>50 kb inversion clade</taxon>
        <taxon>NPAAA clade</taxon>
        <taxon>Hologalegina</taxon>
        <taxon>IRL clade</taxon>
        <taxon>Cicereae</taxon>
        <taxon>Cicer</taxon>
    </lineage>
</organism>
<feature type="region of interest" description="Disordered" evidence="1">
    <location>
        <begin position="123"/>
        <end position="172"/>
    </location>
</feature>
<evidence type="ECO:0000256" key="1">
    <source>
        <dbReference type="SAM" id="MobiDB-lite"/>
    </source>
</evidence>
<gene>
    <name evidence="3" type="primary">LOC101515403</name>
</gene>
<protein>
    <recommendedName>
        <fullName evidence="4">Extensin-like</fullName>
    </recommendedName>
</protein>
<feature type="region of interest" description="Disordered" evidence="1">
    <location>
        <begin position="1"/>
        <end position="69"/>
    </location>
</feature>
<dbReference type="AlphaFoldDB" id="A0A1S2XNZ3"/>
<evidence type="ECO:0008006" key="4">
    <source>
        <dbReference type="Google" id="ProtNLM"/>
    </source>
</evidence>
<reference evidence="2" key="1">
    <citation type="journal article" date="2013" name="Nat. Biotechnol.">
        <title>Draft genome sequence of chickpea (Cicer arietinum) provides a resource for trait improvement.</title>
        <authorList>
            <person name="Varshney R.K."/>
            <person name="Song C."/>
            <person name="Saxena R.K."/>
            <person name="Azam S."/>
            <person name="Yu S."/>
            <person name="Sharpe A.G."/>
            <person name="Cannon S."/>
            <person name="Baek J."/>
            <person name="Rosen B.D."/>
            <person name="Tar'an B."/>
            <person name="Millan T."/>
            <person name="Zhang X."/>
            <person name="Ramsay L.D."/>
            <person name="Iwata A."/>
            <person name="Wang Y."/>
            <person name="Nelson W."/>
            <person name="Farmer A.D."/>
            <person name="Gaur P.M."/>
            <person name="Soderlund C."/>
            <person name="Penmetsa R.V."/>
            <person name="Xu C."/>
            <person name="Bharti A.K."/>
            <person name="He W."/>
            <person name="Winter P."/>
            <person name="Zhao S."/>
            <person name="Hane J.K."/>
            <person name="Carrasquilla-Garcia N."/>
            <person name="Condie J.A."/>
            <person name="Upadhyaya H.D."/>
            <person name="Luo M.C."/>
            <person name="Thudi M."/>
            <person name="Gowda C.L."/>
            <person name="Singh N.P."/>
            <person name="Lichtenzveig J."/>
            <person name="Gali K.K."/>
            <person name="Rubio J."/>
            <person name="Nadarajan N."/>
            <person name="Dolezel J."/>
            <person name="Bansal K.C."/>
            <person name="Xu X."/>
            <person name="Edwards D."/>
            <person name="Zhang G."/>
            <person name="Kahl G."/>
            <person name="Gil J."/>
            <person name="Singh K.B."/>
            <person name="Datta S.K."/>
            <person name="Jackson S.A."/>
            <person name="Wang J."/>
            <person name="Cook D.R."/>
        </authorList>
    </citation>
    <scope>NUCLEOTIDE SEQUENCE [LARGE SCALE GENOMIC DNA]</scope>
    <source>
        <strain evidence="2">cv. CDC Frontier</strain>
    </source>
</reference>
<proteinExistence type="predicted"/>
<feature type="compositionally biased region" description="Low complexity" evidence="1">
    <location>
        <begin position="151"/>
        <end position="172"/>
    </location>
</feature>